<reference evidence="7 8" key="1">
    <citation type="journal article" date="2017" name="Antonie Van Leeuwenhoek">
        <title>Rhizobium rhizosphaerae sp. nov., a novel species isolated from rice rhizosphere.</title>
        <authorList>
            <person name="Zhao J.J."/>
            <person name="Zhang J."/>
            <person name="Zhang R.J."/>
            <person name="Zhang C.W."/>
            <person name="Yin H.Q."/>
            <person name="Zhang X.X."/>
        </authorList>
    </citation>
    <scope>NUCLEOTIDE SEQUENCE [LARGE SCALE GENOMIC DNA]</scope>
    <source>
        <strain evidence="7 8">S18K6</strain>
    </source>
</reference>
<evidence type="ECO:0000313" key="7">
    <source>
        <dbReference type="EMBL" id="GAC12227.1"/>
    </source>
</evidence>
<dbReference type="SMART" id="SM00857">
    <property type="entry name" value="Resolvase"/>
    <property type="match status" value="1"/>
</dbReference>
<evidence type="ECO:0000256" key="2">
    <source>
        <dbReference type="ARBA" id="ARBA00023125"/>
    </source>
</evidence>
<feature type="domain" description="Resolvase/invertase-type recombinase catalytic" evidence="6">
    <location>
        <begin position="2"/>
        <end position="142"/>
    </location>
</feature>
<keyword evidence="3" id="KW-0233">DNA recombination</keyword>
<keyword evidence="1" id="KW-0229">DNA integration</keyword>
<dbReference type="InterPro" id="IPR006118">
    <property type="entry name" value="Recombinase_CS"/>
</dbReference>
<evidence type="ECO:0000313" key="8">
    <source>
        <dbReference type="Proteomes" id="UP000006320"/>
    </source>
</evidence>
<dbReference type="InterPro" id="IPR006119">
    <property type="entry name" value="Resolv_N"/>
</dbReference>
<evidence type="ECO:0000256" key="3">
    <source>
        <dbReference type="ARBA" id="ARBA00023172"/>
    </source>
</evidence>
<dbReference type="SUPFAM" id="SSF53041">
    <property type="entry name" value="Resolvase-like"/>
    <property type="match status" value="1"/>
</dbReference>
<dbReference type="GO" id="GO:0003677">
    <property type="term" value="F:DNA binding"/>
    <property type="evidence" value="ECO:0007669"/>
    <property type="project" value="UniProtKB-KW"/>
</dbReference>
<dbReference type="PANTHER" id="PTHR30461">
    <property type="entry name" value="DNA-INVERTASE FROM LAMBDOID PROPHAGE"/>
    <property type="match status" value="1"/>
</dbReference>
<dbReference type="PROSITE" id="PS51736">
    <property type="entry name" value="RECOMBINASES_3"/>
    <property type="match status" value="1"/>
</dbReference>
<feature type="active site" description="O-(5'-phospho-DNA)-serine intermediate" evidence="4 5">
    <location>
        <position position="10"/>
    </location>
</feature>
<sequence length="217" mass="24480">MKYVIYLRVSTKEQGKSGLGLEAQRRDIQLYLDNYSPSPYSVIDECLEVDSGANSQRIKLVDAINLAKKHDAVLLVAKLDRLSRKVSFIAKLMEDKKLNFKVATMPHADPFQLHIYAALAEQEREFISKRTKAALAEAKSRGTRLGGLRTQTNERNIAKRKQADDFAKNLWPMIEPMVETSLGYTEIAKRLNSMNVKTANGGAFWASTVSNIVKRMM</sequence>
<dbReference type="Proteomes" id="UP000006320">
    <property type="component" value="Unassembled WGS sequence"/>
</dbReference>
<evidence type="ECO:0000256" key="4">
    <source>
        <dbReference type="PIRSR" id="PIRSR606118-50"/>
    </source>
</evidence>
<dbReference type="PROSITE" id="PS00397">
    <property type="entry name" value="RECOMBINASES_1"/>
    <property type="match status" value="1"/>
</dbReference>
<dbReference type="PANTHER" id="PTHR30461:SF2">
    <property type="entry name" value="SERINE RECOMBINASE PINE-RELATED"/>
    <property type="match status" value="1"/>
</dbReference>
<dbReference type="CDD" id="cd00338">
    <property type="entry name" value="Ser_Recombinase"/>
    <property type="match status" value="1"/>
</dbReference>
<accession>A0AAV3V686</accession>
<dbReference type="RefSeq" id="WP_007991683.1">
    <property type="nucleotide sequence ID" value="NZ_BAEM01000056.1"/>
</dbReference>
<evidence type="ECO:0000256" key="5">
    <source>
        <dbReference type="PROSITE-ProRule" id="PRU10137"/>
    </source>
</evidence>
<dbReference type="Gene3D" id="3.40.50.1390">
    <property type="entry name" value="Resolvase, N-terminal catalytic domain"/>
    <property type="match status" value="1"/>
</dbReference>
<dbReference type="InterPro" id="IPR036162">
    <property type="entry name" value="Resolvase-like_N_sf"/>
</dbReference>
<proteinExistence type="predicted"/>
<evidence type="ECO:0000259" key="6">
    <source>
        <dbReference type="PROSITE" id="PS51736"/>
    </source>
</evidence>
<dbReference type="Pfam" id="PF00239">
    <property type="entry name" value="Resolvase"/>
    <property type="match status" value="1"/>
</dbReference>
<dbReference type="GO" id="GO:0015074">
    <property type="term" value="P:DNA integration"/>
    <property type="evidence" value="ECO:0007669"/>
    <property type="project" value="UniProtKB-KW"/>
</dbReference>
<comment type="caution">
    <text evidence="7">The sequence shown here is derived from an EMBL/GenBank/DDBJ whole genome shotgun (WGS) entry which is preliminary data.</text>
</comment>
<name>A0AAV3V686_9ALTE</name>
<dbReference type="InterPro" id="IPR050639">
    <property type="entry name" value="SSR_resolvase"/>
</dbReference>
<organism evidence="7 8">
    <name type="scientific">Paraglaciecola chathamensis S18K6</name>
    <dbReference type="NCBI Taxonomy" id="1127672"/>
    <lineage>
        <taxon>Bacteria</taxon>
        <taxon>Pseudomonadati</taxon>
        <taxon>Pseudomonadota</taxon>
        <taxon>Gammaproteobacteria</taxon>
        <taxon>Alteromonadales</taxon>
        <taxon>Alteromonadaceae</taxon>
        <taxon>Paraglaciecola</taxon>
    </lineage>
</organism>
<gene>
    <name evidence="7" type="ORF">GCHA_4309</name>
</gene>
<keyword evidence="2" id="KW-0238">DNA-binding</keyword>
<evidence type="ECO:0000256" key="1">
    <source>
        <dbReference type="ARBA" id="ARBA00022908"/>
    </source>
</evidence>
<dbReference type="EMBL" id="BAEM01000056">
    <property type="protein sequence ID" value="GAC12227.1"/>
    <property type="molecule type" value="Genomic_DNA"/>
</dbReference>
<dbReference type="AlphaFoldDB" id="A0AAV3V686"/>
<dbReference type="GO" id="GO:0000150">
    <property type="term" value="F:DNA strand exchange activity"/>
    <property type="evidence" value="ECO:0007669"/>
    <property type="project" value="InterPro"/>
</dbReference>
<protein>
    <submittedName>
        <fullName evidence="7">Resolvase family protein</fullName>
    </submittedName>
</protein>